<dbReference type="PANTHER" id="PTHR34818">
    <property type="entry name" value="PROTEIN BLI-3"/>
    <property type="match status" value="1"/>
</dbReference>
<proteinExistence type="predicted"/>
<evidence type="ECO:0000313" key="4">
    <source>
        <dbReference type="Proteomes" id="UP000192927"/>
    </source>
</evidence>
<dbReference type="InterPro" id="IPR038725">
    <property type="entry name" value="YdaG_split_barrel_FMN-bd"/>
</dbReference>
<protein>
    <submittedName>
        <fullName evidence="3">Pyridoxamine 5'-phosphate oxidase-like, FMN-binding domain</fullName>
    </submittedName>
</protein>
<keyword evidence="4" id="KW-1185">Reference proteome</keyword>
<sequence>MPEPLKASEINTSTDPSVAKQWDTSTPIPEQISDLYKIVDTLKFCLLGTHRPNIGHVSRCMGIAKREGPDFYFLSNKHSRKFQDLDNSPDVQITFQDSSSQNWVSISGTAVVVSNDDPKIKELYQPGMKAWFGDLGDGVHTGTAEDPRMAMIKVESKYVAYWKSTSSSLGFIKEVAQAAFQGSVATTGVQRELTEEVLQQARSSKE</sequence>
<dbReference type="Proteomes" id="UP000192927">
    <property type="component" value="Unassembled WGS sequence"/>
</dbReference>
<dbReference type="InterPro" id="IPR012349">
    <property type="entry name" value="Split_barrel_FMN-bd"/>
</dbReference>
<dbReference type="PANTHER" id="PTHR34818:SF1">
    <property type="entry name" value="PROTEIN BLI-3"/>
    <property type="match status" value="1"/>
</dbReference>
<dbReference type="Gene3D" id="2.30.110.10">
    <property type="entry name" value="Electron Transport, Fmn-binding Protein, Chain A"/>
    <property type="match status" value="1"/>
</dbReference>
<dbReference type="EMBL" id="FWEW01001153">
    <property type="protein sequence ID" value="SLM36599.1"/>
    <property type="molecule type" value="Genomic_DNA"/>
</dbReference>
<dbReference type="SUPFAM" id="SSF50475">
    <property type="entry name" value="FMN-binding split barrel"/>
    <property type="match status" value="1"/>
</dbReference>
<dbReference type="InterPro" id="IPR052917">
    <property type="entry name" value="Stress-Dev_Protein"/>
</dbReference>
<evidence type="ECO:0000259" key="2">
    <source>
        <dbReference type="Pfam" id="PF16242"/>
    </source>
</evidence>
<organism evidence="3 4">
    <name type="scientific">Lasallia pustulata</name>
    <dbReference type="NCBI Taxonomy" id="136370"/>
    <lineage>
        <taxon>Eukaryota</taxon>
        <taxon>Fungi</taxon>
        <taxon>Dikarya</taxon>
        <taxon>Ascomycota</taxon>
        <taxon>Pezizomycotina</taxon>
        <taxon>Lecanoromycetes</taxon>
        <taxon>OSLEUM clade</taxon>
        <taxon>Umbilicariomycetidae</taxon>
        <taxon>Umbilicariales</taxon>
        <taxon>Umbilicariaceae</taxon>
        <taxon>Lasallia</taxon>
    </lineage>
</organism>
<name>A0A1W5D135_9LECA</name>
<dbReference type="AlphaFoldDB" id="A0A1W5D135"/>
<dbReference type="Pfam" id="PF16242">
    <property type="entry name" value="Pyrid_ox_like"/>
    <property type="match status" value="1"/>
</dbReference>
<feature type="domain" description="General stress protein FMN-binding split barrel" evidence="2">
    <location>
        <begin position="31"/>
        <end position="183"/>
    </location>
</feature>
<reference evidence="4" key="1">
    <citation type="submission" date="2017-03" db="EMBL/GenBank/DDBJ databases">
        <authorList>
            <person name="Sharma R."/>
            <person name="Thines M."/>
        </authorList>
    </citation>
    <scope>NUCLEOTIDE SEQUENCE [LARGE SCALE GENOMIC DNA]</scope>
</reference>
<feature type="compositionally biased region" description="Polar residues" evidence="1">
    <location>
        <begin position="9"/>
        <end position="23"/>
    </location>
</feature>
<evidence type="ECO:0000313" key="3">
    <source>
        <dbReference type="EMBL" id="SLM36599.1"/>
    </source>
</evidence>
<feature type="region of interest" description="Disordered" evidence="1">
    <location>
        <begin position="1"/>
        <end position="23"/>
    </location>
</feature>
<accession>A0A1W5D135</accession>
<evidence type="ECO:0000256" key="1">
    <source>
        <dbReference type="SAM" id="MobiDB-lite"/>
    </source>
</evidence>